<protein>
    <submittedName>
        <fullName evidence="4">GNAT family N-acetyltransferase</fullName>
    </submittedName>
</protein>
<dbReference type="Proteomes" id="UP000746535">
    <property type="component" value="Unassembled WGS sequence"/>
</dbReference>
<dbReference type="InterPro" id="IPR000182">
    <property type="entry name" value="GNAT_dom"/>
</dbReference>
<name>A0ABX0YJ31_9PSED</name>
<dbReference type="PROSITE" id="PS51186">
    <property type="entry name" value="GNAT"/>
    <property type="match status" value="1"/>
</dbReference>
<keyword evidence="5" id="KW-1185">Reference proteome</keyword>
<keyword evidence="2" id="KW-0012">Acyltransferase</keyword>
<dbReference type="RefSeq" id="WP_168085885.1">
    <property type="nucleotide sequence ID" value="NZ_JAAVJI010000018.1"/>
</dbReference>
<reference evidence="4 5" key="1">
    <citation type="submission" date="2020-03" db="EMBL/GenBank/DDBJ databases">
        <authorList>
            <person name="Wang L."/>
            <person name="He N."/>
            <person name="Li Y."/>
            <person name="Fang Y."/>
            <person name="Zhang F."/>
        </authorList>
    </citation>
    <scope>NUCLEOTIDE SEQUENCE [LARGE SCALE GENOMIC DNA]</scope>
    <source>
        <strain evidence="5">hsmgli-8</strain>
    </source>
</reference>
<gene>
    <name evidence="4" type="ORF">HBH25_20970</name>
</gene>
<dbReference type="SUPFAM" id="SSF55729">
    <property type="entry name" value="Acyl-CoA N-acyltransferases (Nat)"/>
    <property type="match status" value="1"/>
</dbReference>
<proteinExistence type="predicted"/>
<organism evidence="4 5">
    <name type="scientific">Pseudomonas quercus</name>
    <dbReference type="NCBI Taxonomy" id="2722792"/>
    <lineage>
        <taxon>Bacteria</taxon>
        <taxon>Pseudomonadati</taxon>
        <taxon>Pseudomonadota</taxon>
        <taxon>Gammaproteobacteria</taxon>
        <taxon>Pseudomonadales</taxon>
        <taxon>Pseudomonadaceae</taxon>
        <taxon>Pseudomonas</taxon>
    </lineage>
</organism>
<feature type="domain" description="N-acetyltransferase" evidence="3">
    <location>
        <begin position="7"/>
        <end position="176"/>
    </location>
</feature>
<keyword evidence="1" id="KW-0808">Transferase</keyword>
<dbReference type="EMBL" id="JAAVJI010000018">
    <property type="protein sequence ID" value="NJP03312.1"/>
    <property type="molecule type" value="Genomic_DNA"/>
</dbReference>
<dbReference type="Gene3D" id="3.40.630.30">
    <property type="match status" value="1"/>
</dbReference>
<evidence type="ECO:0000313" key="5">
    <source>
        <dbReference type="Proteomes" id="UP000746535"/>
    </source>
</evidence>
<evidence type="ECO:0000256" key="1">
    <source>
        <dbReference type="ARBA" id="ARBA00022679"/>
    </source>
</evidence>
<dbReference type="InterPro" id="IPR016181">
    <property type="entry name" value="Acyl_CoA_acyltransferase"/>
</dbReference>
<dbReference type="InterPro" id="IPR050832">
    <property type="entry name" value="Bact_Acetyltransf"/>
</dbReference>
<dbReference type="Pfam" id="PF00583">
    <property type="entry name" value="Acetyltransf_1"/>
    <property type="match status" value="1"/>
</dbReference>
<evidence type="ECO:0000256" key="2">
    <source>
        <dbReference type="ARBA" id="ARBA00023315"/>
    </source>
</evidence>
<evidence type="ECO:0000259" key="3">
    <source>
        <dbReference type="PROSITE" id="PS51186"/>
    </source>
</evidence>
<accession>A0ABX0YJ31</accession>
<dbReference type="PANTHER" id="PTHR43877">
    <property type="entry name" value="AMINOALKYLPHOSPHONATE N-ACETYLTRANSFERASE-RELATED-RELATED"/>
    <property type="match status" value="1"/>
</dbReference>
<evidence type="ECO:0000313" key="4">
    <source>
        <dbReference type="EMBL" id="NJP03312.1"/>
    </source>
</evidence>
<dbReference type="CDD" id="cd04301">
    <property type="entry name" value="NAT_SF"/>
    <property type="match status" value="1"/>
</dbReference>
<sequence>MSQGRPFTVRDAVASDALCIAALGLQVFLDTYATEGIRTALAQEALEAFSLENVASLLGTPGVMLLVADYKGHMVGFAQLALNTAHDLIACPHACELQRLYVQERFTGKGVGARLLTQAERRAHAEGASSLWATVWVENQRALAFYPRQGYEHRGSPSYTFQGETHGNVLFAKRLLV</sequence>
<comment type="caution">
    <text evidence="4">The sequence shown here is derived from an EMBL/GenBank/DDBJ whole genome shotgun (WGS) entry which is preliminary data.</text>
</comment>